<protein>
    <recommendedName>
        <fullName evidence="2">Zn(2)-C6 fungal-type domain-containing protein</fullName>
    </recommendedName>
</protein>
<dbReference type="PROSITE" id="PS00463">
    <property type="entry name" value="ZN2_CY6_FUNGAL_1"/>
    <property type="match status" value="1"/>
</dbReference>
<dbReference type="Pfam" id="PF00172">
    <property type="entry name" value="Zn_clus"/>
    <property type="match status" value="1"/>
</dbReference>
<dbReference type="EMBL" id="MU157831">
    <property type="protein sequence ID" value="KAF9532459.1"/>
    <property type="molecule type" value="Genomic_DNA"/>
</dbReference>
<reference evidence="3" key="1">
    <citation type="submission" date="2020-11" db="EMBL/GenBank/DDBJ databases">
        <authorList>
            <consortium name="DOE Joint Genome Institute"/>
            <person name="Ahrendt S."/>
            <person name="Riley R."/>
            <person name="Andreopoulos W."/>
            <person name="Labutti K."/>
            <person name="Pangilinan J."/>
            <person name="Ruiz-Duenas F.J."/>
            <person name="Barrasa J.M."/>
            <person name="Sanchez-Garcia M."/>
            <person name="Camarero S."/>
            <person name="Miyauchi S."/>
            <person name="Serrano A."/>
            <person name="Linde D."/>
            <person name="Babiker R."/>
            <person name="Drula E."/>
            <person name="Ayuso-Fernandez I."/>
            <person name="Pacheco R."/>
            <person name="Padilla G."/>
            <person name="Ferreira P."/>
            <person name="Barriuso J."/>
            <person name="Kellner H."/>
            <person name="Castanera R."/>
            <person name="Alfaro M."/>
            <person name="Ramirez L."/>
            <person name="Pisabarro A.G."/>
            <person name="Kuo A."/>
            <person name="Tritt A."/>
            <person name="Lipzen A."/>
            <person name="He G."/>
            <person name="Yan M."/>
            <person name="Ng V."/>
            <person name="Cullen D."/>
            <person name="Martin F."/>
            <person name="Rosso M.-N."/>
            <person name="Henrissat B."/>
            <person name="Hibbett D."/>
            <person name="Martinez A.T."/>
            <person name="Grigoriev I.V."/>
        </authorList>
    </citation>
    <scope>NUCLEOTIDE SEQUENCE</scope>
    <source>
        <strain evidence="3">CBS 506.95</strain>
    </source>
</reference>
<dbReference type="AlphaFoldDB" id="A0A9P6JU42"/>
<keyword evidence="1" id="KW-0539">Nucleus</keyword>
<dbReference type="OrthoDB" id="5419315at2759"/>
<dbReference type="GO" id="GO:0008270">
    <property type="term" value="F:zinc ion binding"/>
    <property type="evidence" value="ECO:0007669"/>
    <property type="project" value="InterPro"/>
</dbReference>
<evidence type="ECO:0000313" key="3">
    <source>
        <dbReference type="EMBL" id="KAF9532459.1"/>
    </source>
</evidence>
<dbReference type="SUPFAM" id="SSF57701">
    <property type="entry name" value="Zn2/Cys6 DNA-binding domain"/>
    <property type="match status" value="1"/>
</dbReference>
<dbReference type="PROSITE" id="PS50048">
    <property type="entry name" value="ZN2_CY6_FUNGAL_2"/>
    <property type="match status" value="1"/>
</dbReference>
<organism evidence="3 4">
    <name type="scientific">Crepidotus variabilis</name>
    <dbReference type="NCBI Taxonomy" id="179855"/>
    <lineage>
        <taxon>Eukaryota</taxon>
        <taxon>Fungi</taxon>
        <taxon>Dikarya</taxon>
        <taxon>Basidiomycota</taxon>
        <taxon>Agaricomycotina</taxon>
        <taxon>Agaricomycetes</taxon>
        <taxon>Agaricomycetidae</taxon>
        <taxon>Agaricales</taxon>
        <taxon>Agaricineae</taxon>
        <taxon>Crepidotaceae</taxon>
        <taxon>Crepidotus</taxon>
    </lineage>
</organism>
<keyword evidence="4" id="KW-1185">Reference proteome</keyword>
<evidence type="ECO:0000313" key="4">
    <source>
        <dbReference type="Proteomes" id="UP000807306"/>
    </source>
</evidence>
<evidence type="ECO:0000259" key="2">
    <source>
        <dbReference type="PROSITE" id="PS50048"/>
    </source>
</evidence>
<sequence length="91" mass="10221">MPPLPKASPSQGPVRTRSGCYTCRVRRKKCDERRVGDEVGSCQTCVRLGLECLGFGRKRPDWLKDDANVTFIRALIKDHLNAQGLIKGQHK</sequence>
<dbReference type="Gene3D" id="4.10.240.10">
    <property type="entry name" value="Zn(2)-C6 fungal-type DNA-binding domain"/>
    <property type="match status" value="1"/>
</dbReference>
<dbReference type="GO" id="GO:0000981">
    <property type="term" value="F:DNA-binding transcription factor activity, RNA polymerase II-specific"/>
    <property type="evidence" value="ECO:0007669"/>
    <property type="project" value="InterPro"/>
</dbReference>
<dbReference type="PANTHER" id="PTHR37534">
    <property type="entry name" value="TRANSCRIPTIONAL ACTIVATOR PROTEIN UGA3"/>
    <property type="match status" value="1"/>
</dbReference>
<proteinExistence type="predicted"/>
<dbReference type="SMART" id="SM00066">
    <property type="entry name" value="GAL4"/>
    <property type="match status" value="1"/>
</dbReference>
<comment type="caution">
    <text evidence="3">The sequence shown here is derived from an EMBL/GenBank/DDBJ whole genome shotgun (WGS) entry which is preliminary data.</text>
</comment>
<dbReference type="InterPro" id="IPR001138">
    <property type="entry name" value="Zn2Cys6_DnaBD"/>
</dbReference>
<name>A0A9P6JU42_9AGAR</name>
<dbReference type="PANTHER" id="PTHR37534:SF46">
    <property type="entry name" value="ZN(II)2CYS6 TRANSCRIPTION FACTOR (EUROFUNG)"/>
    <property type="match status" value="1"/>
</dbReference>
<dbReference type="CDD" id="cd00067">
    <property type="entry name" value="GAL4"/>
    <property type="match status" value="1"/>
</dbReference>
<gene>
    <name evidence="3" type="ORF">CPB83DRAFT_784424</name>
</gene>
<dbReference type="InterPro" id="IPR036864">
    <property type="entry name" value="Zn2-C6_fun-type_DNA-bd_sf"/>
</dbReference>
<accession>A0A9P6JU42</accession>
<feature type="domain" description="Zn(2)-C6 fungal-type" evidence="2">
    <location>
        <begin position="19"/>
        <end position="52"/>
    </location>
</feature>
<dbReference type="Proteomes" id="UP000807306">
    <property type="component" value="Unassembled WGS sequence"/>
</dbReference>
<evidence type="ECO:0000256" key="1">
    <source>
        <dbReference type="ARBA" id="ARBA00023242"/>
    </source>
</evidence>